<evidence type="ECO:0000256" key="1">
    <source>
        <dbReference type="ARBA" id="ARBA00022448"/>
    </source>
</evidence>
<dbReference type="PROSITE" id="PS01035">
    <property type="entry name" value="PTS_EIIB_TYPE_1_CYS"/>
    <property type="match status" value="1"/>
</dbReference>
<evidence type="ECO:0000259" key="7">
    <source>
        <dbReference type="PROSITE" id="PS51098"/>
    </source>
</evidence>
<keyword evidence="9" id="KW-1185">Reference proteome</keyword>
<dbReference type="CDD" id="cd00212">
    <property type="entry name" value="PTS_IIB_glc"/>
    <property type="match status" value="1"/>
</dbReference>
<dbReference type="InterPro" id="IPR050429">
    <property type="entry name" value="PTS_Glucose_EIICBA"/>
</dbReference>
<dbReference type="GO" id="GO:0008982">
    <property type="term" value="F:protein-N(PI)-phosphohistidine-sugar phosphotransferase activity"/>
    <property type="evidence" value="ECO:0007669"/>
    <property type="project" value="InterPro"/>
</dbReference>
<evidence type="ECO:0000256" key="4">
    <source>
        <dbReference type="ARBA" id="ARBA00022683"/>
    </source>
</evidence>
<dbReference type="OrthoDB" id="7571469at2"/>
<evidence type="ECO:0000256" key="6">
    <source>
        <dbReference type="PROSITE-ProRule" id="PRU00421"/>
    </source>
</evidence>
<dbReference type="Gene3D" id="3.30.1360.60">
    <property type="entry name" value="Glucose permease domain IIB"/>
    <property type="match status" value="1"/>
</dbReference>
<name>A0A3N4WMH4_9PAST</name>
<proteinExistence type="predicted"/>
<dbReference type="SUPFAM" id="SSF55604">
    <property type="entry name" value="Glucose permease domain IIB"/>
    <property type="match status" value="1"/>
</dbReference>
<dbReference type="RefSeq" id="WP_124210836.1">
    <property type="nucleotide sequence ID" value="NZ_CP016615.1"/>
</dbReference>
<evidence type="ECO:0000313" key="8">
    <source>
        <dbReference type="EMBL" id="RPE86294.1"/>
    </source>
</evidence>
<protein>
    <submittedName>
        <fullName evidence="8">Glucose-like phosphotransferase system IIB component</fullName>
    </submittedName>
</protein>
<feature type="active site" description="Phosphocysteine intermediate; for EIIB activity" evidence="6">
    <location>
        <position position="39"/>
    </location>
</feature>
<dbReference type="Pfam" id="PF00367">
    <property type="entry name" value="PTS_EIIB"/>
    <property type="match status" value="1"/>
</dbReference>
<dbReference type="GO" id="GO:0090563">
    <property type="term" value="F:protein-phosphocysteine-sugar phosphotransferase activity"/>
    <property type="evidence" value="ECO:0007669"/>
    <property type="project" value="TreeGrafter"/>
</dbReference>
<gene>
    <name evidence="8" type="ORF">EDC46_0690</name>
</gene>
<dbReference type="Proteomes" id="UP000281691">
    <property type="component" value="Unassembled WGS sequence"/>
</dbReference>
<evidence type="ECO:0000256" key="5">
    <source>
        <dbReference type="ARBA" id="ARBA00022777"/>
    </source>
</evidence>
<evidence type="ECO:0000256" key="2">
    <source>
        <dbReference type="ARBA" id="ARBA00022597"/>
    </source>
</evidence>
<organism evidence="8 9">
    <name type="scientific">Vespertiliibacter pulmonis</name>
    <dbReference type="NCBI Taxonomy" id="1443036"/>
    <lineage>
        <taxon>Bacteria</taxon>
        <taxon>Pseudomonadati</taxon>
        <taxon>Pseudomonadota</taxon>
        <taxon>Gammaproteobacteria</taxon>
        <taxon>Pasteurellales</taxon>
        <taxon>Pasteurellaceae</taxon>
        <taxon>Vespertiliibacter</taxon>
    </lineage>
</organism>
<keyword evidence="2" id="KW-0762">Sugar transport</keyword>
<dbReference type="GO" id="GO:0009401">
    <property type="term" value="P:phosphoenolpyruvate-dependent sugar phosphotransferase system"/>
    <property type="evidence" value="ECO:0007669"/>
    <property type="project" value="UniProtKB-KW"/>
</dbReference>
<dbReference type="InterPro" id="IPR018113">
    <property type="entry name" value="PTrfase_EIIB_Cys"/>
</dbReference>
<accession>A0A3N4WMH4</accession>
<dbReference type="PANTHER" id="PTHR30009:SF4">
    <property type="entry name" value="PTS SYSTEM N-ACETYLGLUCOSAMINE-SPECIFIC EIICBA COMPONENT"/>
    <property type="match status" value="1"/>
</dbReference>
<keyword evidence="5" id="KW-0418">Kinase</keyword>
<dbReference type="GO" id="GO:0005886">
    <property type="term" value="C:plasma membrane"/>
    <property type="evidence" value="ECO:0007669"/>
    <property type="project" value="TreeGrafter"/>
</dbReference>
<keyword evidence="1" id="KW-0813">Transport</keyword>
<keyword evidence="3 8" id="KW-0808">Transferase</keyword>
<comment type="caution">
    <text evidence="8">The sequence shown here is derived from an EMBL/GenBank/DDBJ whole genome shotgun (WGS) entry which is preliminary data.</text>
</comment>
<dbReference type="InterPro" id="IPR001996">
    <property type="entry name" value="PTS_IIB_1"/>
</dbReference>
<evidence type="ECO:0000256" key="3">
    <source>
        <dbReference type="ARBA" id="ARBA00022679"/>
    </source>
</evidence>
<dbReference type="InterPro" id="IPR036878">
    <property type="entry name" value="Glu_permease_IIB"/>
</dbReference>
<dbReference type="PANTHER" id="PTHR30009">
    <property type="entry name" value="CYTOCHROME C-TYPE SYNTHESIS PROTEIN AND PTS TRANSMEMBRANE COMPONENT"/>
    <property type="match status" value="1"/>
</dbReference>
<keyword evidence="4" id="KW-0598">Phosphotransferase system</keyword>
<sequence length="94" mass="10247">MFSLFKKAKKSELEPVDIDVNEILIALGGAENIEKVGACVTRLRVSLKDFDKVNHKMLKALGAVDTVKVGSSIQAIFGIKSKDYAVALENLLNK</sequence>
<dbReference type="EMBL" id="RKQP01000001">
    <property type="protein sequence ID" value="RPE86294.1"/>
    <property type="molecule type" value="Genomic_DNA"/>
</dbReference>
<evidence type="ECO:0000313" key="9">
    <source>
        <dbReference type="Proteomes" id="UP000281691"/>
    </source>
</evidence>
<dbReference type="PROSITE" id="PS51098">
    <property type="entry name" value="PTS_EIIB_TYPE_1"/>
    <property type="match status" value="1"/>
</dbReference>
<dbReference type="AlphaFoldDB" id="A0A3N4WMH4"/>
<dbReference type="GO" id="GO:0015764">
    <property type="term" value="P:N-acetylglucosamine transport"/>
    <property type="evidence" value="ECO:0007669"/>
    <property type="project" value="TreeGrafter"/>
</dbReference>
<reference evidence="8 9" key="1">
    <citation type="submission" date="2018-11" db="EMBL/GenBank/DDBJ databases">
        <title>Genomic Encyclopedia of Type Strains, Phase IV (KMG-IV): sequencing the most valuable type-strain genomes for metagenomic binning, comparative biology and taxonomic classification.</title>
        <authorList>
            <person name="Goeker M."/>
        </authorList>
    </citation>
    <scope>NUCLEOTIDE SEQUENCE [LARGE SCALE GENOMIC DNA]</scope>
    <source>
        <strain evidence="8 9">DSM 27238</strain>
    </source>
</reference>
<feature type="domain" description="PTS EIIB type-1" evidence="7">
    <location>
        <begin position="17"/>
        <end position="94"/>
    </location>
</feature>
<dbReference type="GO" id="GO:0016301">
    <property type="term" value="F:kinase activity"/>
    <property type="evidence" value="ECO:0007669"/>
    <property type="project" value="UniProtKB-KW"/>
</dbReference>
<dbReference type="NCBIfam" id="TIGR00826">
    <property type="entry name" value="EIIB_glc"/>
    <property type="match status" value="1"/>
</dbReference>